<proteinExistence type="predicted"/>
<dbReference type="RefSeq" id="WP_087070144.1">
    <property type="nucleotide sequence ID" value="NZ_CAUPFC010000027.1"/>
</dbReference>
<feature type="transmembrane region" description="Helical" evidence="5">
    <location>
        <begin position="283"/>
        <end position="307"/>
    </location>
</feature>
<evidence type="ECO:0000313" key="7">
    <source>
        <dbReference type="EMBL" id="MDY5146849.1"/>
    </source>
</evidence>
<feature type="transmembrane region" description="Helical" evidence="5">
    <location>
        <begin position="95"/>
        <end position="114"/>
    </location>
</feature>
<evidence type="ECO:0000256" key="5">
    <source>
        <dbReference type="SAM" id="Phobius"/>
    </source>
</evidence>
<dbReference type="Proteomes" id="UP001284901">
    <property type="component" value="Unassembled WGS sequence"/>
</dbReference>
<dbReference type="InterPro" id="IPR036259">
    <property type="entry name" value="MFS_trans_sf"/>
</dbReference>
<dbReference type="Gene3D" id="1.20.1250.20">
    <property type="entry name" value="MFS general substrate transporter like domains"/>
    <property type="match status" value="1"/>
</dbReference>
<dbReference type="EMBL" id="JAWNFY010000021">
    <property type="protein sequence ID" value="MDY5146849.1"/>
    <property type="molecule type" value="Genomic_DNA"/>
</dbReference>
<keyword evidence="2 5" id="KW-0812">Transmembrane</keyword>
<dbReference type="GeneID" id="92813277"/>
<name>A0ABU5GDH9_9ACTO</name>
<organism evidence="7 8">
    <name type="scientific">Actinotignum timonense</name>
    <dbReference type="NCBI Taxonomy" id="1870995"/>
    <lineage>
        <taxon>Bacteria</taxon>
        <taxon>Bacillati</taxon>
        <taxon>Actinomycetota</taxon>
        <taxon>Actinomycetes</taxon>
        <taxon>Actinomycetales</taxon>
        <taxon>Actinomycetaceae</taxon>
        <taxon>Actinotignum</taxon>
    </lineage>
</organism>
<evidence type="ECO:0000259" key="6">
    <source>
        <dbReference type="PROSITE" id="PS50850"/>
    </source>
</evidence>
<dbReference type="Gene3D" id="1.20.1720.10">
    <property type="entry name" value="Multidrug resistance protein D"/>
    <property type="match status" value="1"/>
</dbReference>
<feature type="domain" description="Major facilitator superfamily (MFS) profile" evidence="6">
    <location>
        <begin position="29"/>
        <end position="468"/>
    </location>
</feature>
<feature type="transmembrane region" description="Helical" evidence="5">
    <location>
        <begin position="442"/>
        <end position="463"/>
    </location>
</feature>
<dbReference type="PANTHER" id="PTHR42718:SF35">
    <property type="entry name" value="BLL0718 PROTEIN"/>
    <property type="match status" value="1"/>
</dbReference>
<reference evidence="7 8" key="1">
    <citation type="submission" date="2023-10" db="EMBL/GenBank/DDBJ databases">
        <title>Whole Genome based description of the genera Actinobaculum and Actinotignum reveals a complex phylogenetic relationship within the species included in the genus Actinotignum.</title>
        <authorList>
            <person name="Jensen C.S."/>
            <person name="Dargis R."/>
            <person name="Kemp M."/>
            <person name="Christensen J.J."/>
        </authorList>
    </citation>
    <scope>NUCLEOTIDE SEQUENCE [LARGE SCALE GENOMIC DNA]</scope>
    <source>
        <strain evidence="7 8">SLA_B089</strain>
    </source>
</reference>
<protein>
    <submittedName>
        <fullName evidence="7">MFS transporter</fullName>
    </submittedName>
</protein>
<feature type="transmembrane region" description="Helical" evidence="5">
    <location>
        <begin position="25"/>
        <end position="43"/>
    </location>
</feature>
<dbReference type="PROSITE" id="PS50850">
    <property type="entry name" value="MFS"/>
    <property type="match status" value="1"/>
</dbReference>
<gene>
    <name evidence="7" type="ORF">R6P33_07465</name>
</gene>
<accession>A0ABU5GDH9</accession>
<evidence type="ECO:0000256" key="1">
    <source>
        <dbReference type="ARBA" id="ARBA00004651"/>
    </source>
</evidence>
<feature type="transmembrane region" description="Helical" evidence="5">
    <location>
        <begin position="352"/>
        <end position="372"/>
    </location>
</feature>
<comment type="caution">
    <text evidence="7">The sequence shown here is derived from an EMBL/GenBank/DDBJ whole genome shotgun (WGS) entry which is preliminary data.</text>
</comment>
<feature type="transmembrane region" description="Helical" evidence="5">
    <location>
        <begin position="152"/>
        <end position="171"/>
    </location>
</feature>
<evidence type="ECO:0000256" key="3">
    <source>
        <dbReference type="ARBA" id="ARBA00022989"/>
    </source>
</evidence>
<feature type="transmembrane region" description="Helical" evidence="5">
    <location>
        <begin position="63"/>
        <end position="83"/>
    </location>
</feature>
<keyword evidence="4 5" id="KW-0472">Membrane</keyword>
<dbReference type="PANTHER" id="PTHR42718">
    <property type="entry name" value="MAJOR FACILITATOR SUPERFAMILY MULTIDRUG TRANSPORTER MFSC"/>
    <property type="match status" value="1"/>
</dbReference>
<keyword evidence="8" id="KW-1185">Reference proteome</keyword>
<evidence type="ECO:0000256" key="2">
    <source>
        <dbReference type="ARBA" id="ARBA00022692"/>
    </source>
</evidence>
<dbReference type="InterPro" id="IPR011701">
    <property type="entry name" value="MFS"/>
</dbReference>
<feature type="transmembrane region" description="Helical" evidence="5">
    <location>
        <begin position="378"/>
        <end position="404"/>
    </location>
</feature>
<feature type="transmembrane region" description="Helical" evidence="5">
    <location>
        <begin position="240"/>
        <end position="263"/>
    </location>
</feature>
<sequence length="471" mass="49417">MDERENKPAEGASVSPSTDLYSGKALFALMVTLITAVLSYQLNASMITPALPNIGESYAISESTVGLVSSLFFLAGSIAGVVLTRWSDFIGRKKMLIYVLLVLLVGTIICAVAPNFTIFMVGRVLQGASGATFQLTYMILSESVTAKTFGTMMGFITAINGGVGGLDGWLGGVMVEKWGFRSLFILIAVLVVLAAILINRGISTEHERAGSGKMDWGGSAAMSITLIMLTYFVTFGGSHGWLSVPAIGFFAGTVVSAAAFYIIEVRSESPLFAMEHLGSRHVWPLILTTLFALSSVFAVINFTVAIFAQSTDVGYGLDAGTAALLFLMPPAMVGLIAAPISGRLAGKIGWLTVLRVGMAISIAAMVVIYLYLDSRWVVCAMIFLLGVSYNGMILTMVNGLGVLLAPPEAPGSLPGFNGAAFGIGASLGISIVAPFVGTFEGFRTAVLISVGIAILGLLTAFVLKPRVGQKI</sequence>
<feature type="transmembrane region" description="Helical" evidence="5">
    <location>
        <begin position="214"/>
        <end position="234"/>
    </location>
</feature>
<feature type="transmembrane region" description="Helical" evidence="5">
    <location>
        <begin position="183"/>
        <end position="202"/>
    </location>
</feature>
<evidence type="ECO:0000256" key="4">
    <source>
        <dbReference type="ARBA" id="ARBA00023136"/>
    </source>
</evidence>
<comment type="subcellular location">
    <subcellularLocation>
        <location evidence="1">Cell membrane</location>
        <topology evidence="1">Multi-pass membrane protein</topology>
    </subcellularLocation>
</comment>
<keyword evidence="3 5" id="KW-1133">Transmembrane helix</keyword>
<dbReference type="InterPro" id="IPR020846">
    <property type="entry name" value="MFS_dom"/>
</dbReference>
<feature type="transmembrane region" description="Helical" evidence="5">
    <location>
        <begin position="416"/>
        <end position="436"/>
    </location>
</feature>
<evidence type="ECO:0000313" key="8">
    <source>
        <dbReference type="Proteomes" id="UP001284901"/>
    </source>
</evidence>
<feature type="transmembrane region" description="Helical" evidence="5">
    <location>
        <begin position="319"/>
        <end position="340"/>
    </location>
</feature>
<dbReference type="SUPFAM" id="SSF103473">
    <property type="entry name" value="MFS general substrate transporter"/>
    <property type="match status" value="1"/>
</dbReference>
<dbReference type="Pfam" id="PF07690">
    <property type="entry name" value="MFS_1"/>
    <property type="match status" value="1"/>
</dbReference>